<sequence>MVLKWGRVFALYNPAPLNFYPYKTRPALLYGSSIDLFPLLNLLAKRKVFKRGHHARPRWSWEPTYTFLGLALPKNRNQMWAPKGNQPILLKKALLELIYDFMPNLVNEQIGGPSNGNVYKEVASSSQTELLSRVAIAEAELEELVLSTLVAFFAIASVARE</sequence>
<keyword evidence="2" id="KW-1185">Reference proteome</keyword>
<accession>A0ABU6VW45</accession>
<protein>
    <submittedName>
        <fullName evidence="1">Uncharacterized protein</fullName>
    </submittedName>
</protein>
<gene>
    <name evidence="1" type="ORF">PIB30_102123</name>
</gene>
<organism evidence="1 2">
    <name type="scientific">Stylosanthes scabra</name>
    <dbReference type="NCBI Taxonomy" id="79078"/>
    <lineage>
        <taxon>Eukaryota</taxon>
        <taxon>Viridiplantae</taxon>
        <taxon>Streptophyta</taxon>
        <taxon>Embryophyta</taxon>
        <taxon>Tracheophyta</taxon>
        <taxon>Spermatophyta</taxon>
        <taxon>Magnoliopsida</taxon>
        <taxon>eudicotyledons</taxon>
        <taxon>Gunneridae</taxon>
        <taxon>Pentapetalae</taxon>
        <taxon>rosids</taxon>
        <taxon>fabids</taxon>
        <taxon>Fabales</taxon>
        <taxon>Fabaceae</taxon>
        <taxon>Papilionoideae</taxon>
        <taxon>50 kb inversion clade</taxon>
        <taxon>dalbergioids sensu lato</taxon>
        <taxon>Dalbergieae</taxon>
        <taxon>Pterocarpus clade</taxon>
        <taxon>Stylosanthes</taxon>
    </lineage>
</organism>
<reference evidence="1 2" key="1">
    <citation type="journal article" date="2023" name="Plants (Basel)">
        <title>Bridging the Gap: Combining Genomics and Transcriptomics Approaches to Understand Stylosanthes scabra, an Orphan Legume from the Brazilian Caatinga.</title>
        <authorList>
            <person name="Ferreira-Neto J.R.C."/>
            <person name="da Silva M.D."/>
            <person name="Binneck E."/>
            <person name="de Melo N.F."/>
            <person name="da Silva R.H."/>
            <person name="de Melo A.L.T.M."/>
            <person name="Pandolfi V."/>
            <person name="Bustamante F.O."/>
            <person name="Brasileiro-Vidal A.C."/>
            <person name="Benko-Iseppon A.M."/>
        </authorList>
    </citation>
    <scope>NUCLEOTIDE SEQUENCE [LARGE SCALE GENOMIC DNA]</scope>
    <source>
        <tissue evidence="1">Leaves</tissue>
    </source>
</reference>
<dbReference type="Proteomes" id="UP001341840">
    <property type="component" value="Unassembled WGS sequence"/>
</dbReference>
<dbReference type="EMBL" id="JASCZI010154130">
    <property type="protein sequence ID" value="MED6177870.1"/>
    <property type="molecule type" value="Genomic_DNA"/>
</dbReference>
<evidence type="ECO:0000313" key="2">
    <source>
        <dbReference type="Proteomes" id="UP001341840"/>
    </source>
</evidence>
<name>A0ABU6VW45_9FABA</name>
<evidence type="ECO:0000313" key="1">
    <source>
        <dbReference type="EMBL" id="MED6177870.1"/>
    </source>
</evidence>
<proteinExistence type="predicted"/>
<comment type="caution">
    <text evidence="1">The sequence shown here is derived from an EMBL/GenBank/DDBJ whole genome shotgun (WGS) entry which is preliminary data.</text>
</comment>